<feature type="compositionally biased region" description="Low complexity" evidence="2">
    <location>
        <begin position="263"/>
        <end position="274"/>
    </location>
</feature>
<evidence type="ECO:0000256" key="2">
    <source>
        <dbReference type="SAM" id="MobiDB-lite"/>
    </source>
</evidence>
<reference evidence="5" key="1">
    <citation type="submission" date="2025-08" db="UniProtKB">
        <authorList>
            <consortium name="RefSeq"/>
        </authorList>
    </citation>
    <scope>IDENTIFICATION</scope>
</reference>
<keyword evidence="4" id="KW-1185">Reference proteome</keyword>
<evidence type="ECO:0000256" key="3">
    <source>
        <dbReference type="SAM" id="Phobius"/>
    </source>
</evidence>
<evidence type="ECO:0000256" key="1">
    <source>
        <dbReference type="SAM" id="Coils"/>
    </source>
</evidence>
<protein>
    <submittedName>
        <fullName evidence="5">Uncharacterized protein LOC106058048 isoform X1</fullName>
    </submittedName>
</protein>
<feature type="compositionally biased region" description="Basic and acidic residues" evidence="2">
    <location>
        <begin position="239"/>
        <end position="252"/>
    </location>
</feature>
<feature type="transmembrane region" description="Helical" evidence="3">
    <location>
        <begin position="362"/>
        <end position="385"/>
    </location>
</feature>
<dbReference type="Proteomes" id="UP001165740">
    <property type="component" value="Chromosome 3"/>
</dbReference>
<dbReference type="RefSeq" id="XP_055878711.1">
    <property type="nucleotide sequence ID" value="XM_056022736.1"/>
</dbReference>
<keyword evidence="3" id="KW-1133">Transmembrane helix</keyword>
<feature type="region of interest" description="Disordered" evidence="2">
    <location>
        <begin position="181"/>
        <end position="278"/>
    </location>
</feature>
<accession>A0A9W2ZUP7</accession>
<sequence length="573" mass="63386">MASYTHMTYYAVPRSRRDGDLYKFSDAGSECSIPSFQENCRVPLMMDTDHPKQDSLDEVDAVGYLEANNTAGHVTGNGVRPCAIPPMPTKKPRVFTKQKDVQLTDSELLADDQEKRYRGASLIKPQTLWTNQRANGQESCQGGAACANGHSEDYQNDPTNYLTPTESPHYSGSFFRFSTDETATGSDDSNQIRGQRSRTPFTRFDSGVDCTTERGSTSTTISNIPSESPRSITNPRLSTHQEQHYEDIDTYSKKQPPSEGKKGITSNSISSNGSCLRATTTRPLPEVNAFRRDTLDNDDNEPILNSSIAETVSSTLNDPTLNFDPRLATLPHTYTQLDIGAPRGTPAKKVSPKERQRCCAAFTLPVVLVFIISVSALTLSIYVLITSKSRSEMTGVFSSDHSKQNMQLLVQELNDRMLKLEQENIALRNQLSEHASKLLFIEDDVEILYNTTVNTSLALYSMKDVLMTSISNISLLPGPQGKPGIVNFSLCVSTSISKTAPSSTTEQTITDLQPETSEAKKYFVMFAYCTYIGATDAQLVFEARTGQYKCLCYGQINSKTFTVCTVHVMMCPR</sequence>
<dbReference type="GeneID" id="106058048"/>
<feature type="compositionally biased region" description="Polar residues" evidence="2">
    <location>
        <begin position="181"/>
        <end position="200"/>
    </location>
</feature>
<feature type="compositionally biased region" description="Polar residues" evidence="2">
    <location>
        <begin position="213"/>
        <end position="238"/>
    </location>
</feature>
<proteinExistence type="predicted"/>
<evidence type="ECO:0000313" key="4">
    <source>
        <dbReference type="Proteomes" id="UP001165740"/>
    </source>
</evidence>
<organism evidence="4 5">
    <name type="scientific">Biomphalaria glabrata</name>
    <name type="common">Bloodfluke planorb</name>
    <name type="synonym">Freshwater snail</name>
    <dbReference type="NCBI Taxonomy" id="6526"/>
    <lineage>
        <taxon>Eukaryota</taxon>
        <taxon>Metazoa</taxon>
        <taxon>Spiralia</taxon>
        <taxon>Lophotrochozoa</taxon>
        <taxon>Mollusca</taxon>
        <taxon>Gastropoda</taxon>
        <taxon>Heterobranchia</taxon>
        <taxon>Euthyneura</taxon>
        <taxon>Panpulmonata</taxon>
        <taxon>Hygrophila</taxon>
        <taxon>Lymnaeoidea</taxon>
        <taxon>Planorbidae</taxon>
        <taxon>Biomphalaria</taxon>
    </lineage>
</organism>
<gene>
    <name evidence="5" type="primary">LOC106058048</name>
</gene>
<evidence type="ECO:0000313" key="5">
    <source>
        <dbReference type="RefSeq" id="XP_055878711.1"/>
    </source>
</evidence>
<dbReference type="AlphaFoldDB" id="A0A9W2ZUP7"/>
<name>A0A9W2ZUP7_BIOGL</name>
<keyword evidence="1" id="KW-0175">Coiled coil</keyword>
<dbReference type="OrthoDB" id="6157456at2759"/>
<keyword evidence="3" id="KW-0472">Membrane</keyword>
<feature type="coiled-coil region" evidence="1">
    <location>
        <begin position="403"/>
        <end position="437"/>
    </location>
</feature>
<keyword evidence="3" id="KW-0812">Transmembrane</keyword>